<evidence type="ECO:0000313" key="1">
    <source>
        <dbReference type="Proteomes" id="UP000694920"/>
    </source>
</evidence>
<organism evidence="1 2">
    <name type="scientific">Cephus cinctus</name>
    <name type="common">Wheat stem sawfly</name>
    <dbReference type="NCBI Taxonomy" id="211228"/>
    <lineage>
        <taxon>Eukaryota</taxon>
        <taxon>Metazoa</taxon>
        <taxon>Ecdysozoa</taxon>
        <taxon>Arthropoda</taxon>
        <taxon>Hexapoda</taxon>
        <taxon>Insecta</taxon>
        <taxon>Pterygota</taxon>
        <taxon>Neoptera</taxon>
        <taxon>Endopterygota</taxon>
        <taxon>Hymenoptera</taxon>
        <taxon>Cephoidea</taxon>
        <taxon>Cephidae</taxon>
        <taxon>Cephus</taxon>
    </lineage>
</organism>
<dbReference type="Proteomes" id="UP000694920">
    <property type="component" value="Unplaced"/>
</dbReference>
<dbReference type="KEGG" id="ccin:112493710"/>
<sequence length="93" mass="10899">MTRFFDHETFKISLRRSVEIFVSSREDTSRDAEWNDLLRSATPTSLGNEKTRSPERRCVQNRRILAEASFGFNFQRLGIYEKPWSSTLSVLPQ</sequence>
<protein>
    <submittedName>
        <fullName evidence="2">Uncharacterized protein LOC112493710</fullName>
    </submittedName>
</protein>
<dbReference type="RefSeq" id="XP_024936175.1">
    <property type="nucleotide sequence ID" value="XM_025080407.1"/>
</dbReference>
<accession>A0AAJ7R889</accession>
<proteinExistence type="predicted"/>
<evidence type="ECO:0000313" key="2">
    <source>
        <dbReference type="RefSeq" id="XP_024936175.1"/>
    </source>
</evidence>
<dbReference type="AlphaFoldDB" id="A0AAJ7R889"/>
<reference evidence="2" key="1">
    <citation type="submission" date="2025-08" db="UniProtKB">
        <authorList>
            <consortium name="RefSeq"/>
        </authorList>
    </citation>
    <scope>IDENTIFICATION</scope>
</reference>
<keyword evidence="1" id="KW-1185">Reference proteome</keyword>
<name>A0AAJ7R889_CEPCN</name>
<gene>
    <name evidence="2" type="primary">LOC112493710</name>
</gene>
<dbReference type="GeneID" id="112493710"/>